<reference evidence="3" key="2">
    <citation type="submission" date="2023-06" db="EMBL/GenBank/DDBJ databases">
        <authorList>
            <consortium name="Lawrence Berkeley National Laboratory"/>
            <person name="Haridas S."/>
            <person name="Hensen N."/>
            <person name="Bonometti L."/>
            <person name="Westerberg I."/>
            <person name="Brannstrom I.O."/>
            <person name="Guillou S."/>
            <person name="Cros-Aarteil S."/>
            <person name="Calhoun S."/>
            <person name="Kuo A."/>
            <person name="Mondo S."/>
            <person name="Pangilinan J."/>
            <person name="Riley R."/>
            <person name="Labutti K."/>
            <person name="Andreopoulos B."/>
            <person name="Lipzen A."/>
            <person name="Chen C."/>
            <person name="Yanf M."/>
            <person name="Daum C."/>
            <person name="Ng V."/>
            <person name="Clum A."/>
            <person name="Steindorff A."/>
            <person name="Ohm R."/>
            <person name="Martin F."/>
            <person name="Silar P."/>
            <person name="Natvig D."/>
            <person name="Lalanne C."/>
            <person name="Gautier V."/>
            <person name="Ament-Velasquez S.L."/>
            <person name="Kruys A."/>
            <person name="Hutchinson M.I."/>
            <person name="Powell A.J."/>
            <person name="Barry K."/>
            <person name="Miller A.N."/>
            <person name="Grigoriev I.V."/>
            <person name="Debuchy R."/>
            <person name="Gladieux P."/>
            <person name="Thoren M.H."/>
            <person name="Johannesson H."/>
        </authorList>
    </citation>
    <scope>NUCLEOTIDE SEQUENCE</scope>
    <source>
        <strain evidence="3">CBS 314.62</strain>
    </source>
</reference>
<evidence type="ECO:0000313" key="3">
    <source>
        <dbReference type="EMBL" id="KAK3683742.1"/>
    </source>
</evidence>
<dbReference type="Proteomes" id="UP001270362">
    <property type="component" value="Unassembled WGS sequence"/>
</dbReference>
<reference evidence="3" key="1">
    <citation type="journal article" date="2023" name="Mol. Phylogenet. Evol.">
        <title>Genome-scale phylogeny and comparative genomics of the fungal order Sordariales.</title>
        <authorList>
            <person name="Hensen N."/>
            <person name="Bonometti L."/>
            <person name="Westerberg I."/>
            <person name="Brannstrom I.O."/>
            <person name="Guillou S."/>
            <person name="Cros-Aarteil S."/>
            <person name="Calhoun S."/>
            <person name="Haridas S."/>
            <person name="Kuo A."/>
            <person name="Mondo S."/>
            <person name="Pangilinan J."/>
            <person name="Riley R."/>
            <person name="LaButti K."/>
            <person name="Andreopoulos B."/>
            <person name="Lipzen A."/>
            <person name="Chen C."/>
            <person name="Yan M."/>
            <person name="Daum C."/>
            <person name="Ng V."/>
            <person name="Clum A."/>
            <person name="Steindorff A."/>
            <person name="Ohm R.A."/>
            <person name="Martin F."/>
            <person name="Silar P."/>
            <person name="Natvig D.O."/>
            <person name="Lalanne C."/>
            <person name="Gautier V."/>
            <person name="Ament-Velasquez S.L."/>
            <person name="Kruys A."/>
            <person name="Hutchinson M.I."/>
            <person name="Powell A.J."/>
            <person name="Barry K."/>
            <person name="Miller A.N."/>
            <person name="Grigoriev I.V."/>
            <person name="Debuchy R."/>
            <person name="Gladieux P."/>
            <person name="Hiltunen Thoren M."/>
            <person name="Johannesson H."/>
        </authorList>
    </citation>
    <scope>NUCLEOTIDE SEQUENCE</scope>
    <source>
        <strain evidence="3">CBS 314.62</strain>
    </source>
</reference>
<feature type="region of interest" description="Disordered" evidence="1">
    <location>
        <begin position="53"/>
        <end position="73"/>
    </location>
</feature>
<sequence length="73" mass="7580">MTGSRPFLLAVCSAVLVQGAFFASSSFSCAPASESAAFVTRWGGARGGEPGWLEQDSLARTSRDRPAADLLVS</sequence>
<name>A0AAE1C923_9PEZI</name>
<keyword evidence="4" id="KW-1185">Reference proteome</keyword>
<protein>
    <submittedName>
        <fullName evidence="3">Uncharacterized protein</fullName>
    </submittedName>
</protein>
<evidence type="ECO:0000256" key="1">
    <source>
        <dbReference type="SAM" id="MobiDB-lite"/>
    </source>
</evidence>
<dbReference type="EMBL" id="JAULSO010000004">
    <property type="protein sequence ID" value="KAK3683742.1"/>
    <property type="molecule type" value="Genomic_DNA"/>
</dbReference>
<dbReference type="PROSITE" id="PS51257">
    <property type="entry name" value="PROKAR_LIPOPROTEIN"/>
    <property type="match status" value="1"/>
</dbReference>
<comment type="caution">
    <text evidence="3">The sequence shown here is derived from an EMBL/GenBank/DDBJ whole genome shotgun (WGS) entry which is preliminary data.</text>
</comment>
<evidence type="ECO:0000256" key="2">
    <source>
        <dbReference type="SAM" id="SignalP"/>
    </source>
</evidence>
<organism evidence="3 4">
    <name type="scientific">Podospora appendiculata</name>
    <dbReference type="NCBI Taxonomy" id="314037"/>
    <lineage>
        <taxon>Eukaryota</taxon>
        <taxon>Fungi</taxon>
        <taxon>Dikarya</taxon>
        <taxon>Ascomycota</taxon>
        <taxon>Pezizomycotina</taxon>
        <taxon>Sordariomycetes</taxon>
        <taxon>Sordariomycetidae</taxon>
        <taxon>Sordariales</taxon>
        <taxon>Podosporaceae</taxon>
        <taxon>Podospora</taxon>
    </lineage>
</organism>
<proteinExistence type="predicted"/>
<evidence type="ECO:0000313" key="4">
    <source>
        <dbReference type="Proteomes" id="UP001270362"/>
    </source>
</evidence>
<keyword evidence="2" id="KW-0732">Signal</keyword>
<dbReference type="AlphaFoldDB" id="A0AAE1C923"/>
<gene>
    <name evidence="3" type="ORF">B0T22DRAFT_468716</name>
</gene>
<feature type="chain" id="PRO_5041920256" evidence="2">
    <location>
        <begin position="20"/>
        <end position="73"/>
    </location>
</feature>
<accession>A0AAE1C923</accession>
<feature type="signal peptide" evidence="2">
    <location>
        <begin position="1"/>
        <end position="19"/>
    </location>
</feature>